<dbReference type="PANTHER" id="PTHR22937">
    <property type="entry name" value="E3 UBIQUITIN-PROTEIN LIGASE RNF165"/>
    <property type="match status" value="1"/>
</dbReference>
<organism evidence="10">
    <name type="scientific">Lotus japonicus</name>
    <name type="common">Lotus corniculatus var. japonicus</name>
    <dbReference type="NCBI Taxonomy" id="34305"/>
    <lineage>
        <taxon>Eukaryota</taxon>
        <taxon>Viridiplantae</taxon>
        <taxon>Streptophyta</taxon>
        <taxon>Embryophyta</taxon>
        <taxon>Tracheophyta</taxon>
        <taxon>Spermatophyta</taxon>
        <taxon>Magnoliopsida</taxon>
        <taxon>eudicotyledons</taxon>
        <taxon>Gunneridae</taxon>
        <taxon>Pentapetalae</taxon>
        <taxon>rosids</taxon>
        <taxon>fabids</taxon>
        <taxon>Fabales</taxon>
        <taxon>Fabaceae</taxon>
        <taxon>Papilionoideae</taxon>
        <taxon>50 kb inversion clade</taxon>
        <taxon>NPAAA clade</taxon>
        <taxon>Hologalegina</taxon>
        <taxon>robinioid clade</taxon>
        <taxon>Loteae</taxon>
        <taxon>Lotus</taxon>
    </lineage>
</organism>
<evidence type="ECO:0000256" key="5">
    <source>
        <dbReference type="ARBA" id="ARBA00022771"/>
    </source>
</evidence>
<evidence type="ECO:0000256" key="4">
    <source>
        <dbReference type="ARBA" id="ARBA00022723"/>
    </source>
</evidence>
<evidence type="ECO:0000256" key="8">
    <source>
        <dbReference type="PROSITE-ProRule" id="PRU00175"/>
    </source>
</evidence>
<dbReference type="FunFam" id="3.30.40.10:FF:000451">
    <property type="entry name" value="E3 ubiquitin-protein ligase rnf12-A"/>
    <property type="match status" value="1"/>
</dbReference>
<evidence type="ECO:0000256" key="7">
    <source>
        <dbReference type="ARBA" id="ARBA00022833"/>
    </source>
</evidence>
<evidence type="ECO:0000256" key="2">
    <source>
        <dbReference type="ARBA" id="ARBA00012483"/>
    </source>
</evidence>
<keyword evidence="6" id="KW-0833">Ubl conjugation pathway</keyword>
<comment type="catalytic activity">
    <reaction evidence="1">
        <text>S-ubiquitinyl-[E2 ubiquitin-conjugating enzyme]-L-cysteine + [acceptor protein]-L-lysine = [E2 ubiquitin-conjugating enzyme]-L-cysteine + N(6)-ubiquitinyl-[acceptor protein]-L-lysine.</text>
        <dbReference type="EC" id="2.3.2.27"/>
    </reaction>
</comment>
<evidence type="ECO:0000259" key="9">
    <source>
        <dbReference type="PROSITE" id="PS50089"/>
    </source>
</evidence>
<keyword evidence="7" id="KW-0862">Zinc</keyword>
<keyword evidence="5 8" id="KW-0863">Zinc-finger</keyword>
<name>I3S892_LOTJA</name>
<evidence type="ECO:0000256" key="3">
    <source>
        <dbReference type="ARBA" id="ARBA00022679"/>
    </source>
</evidence>
<sequence length="164" mass="19350">MVNPESISFLDDDSDVFPIRPARFYRHNIPHPSADHLAEIVKIQGRLMGGRLNSHDQFRDWRLDIDNMSYEQLLELGEKIGYVNTGVKEDEMELNIRKLKLFISNDTSKHQLDRKCTICQEEYESDDELGKLKCEHCFHFQCIKQWLVLKNFCPVCKQEVVVRH</sequence>
<dbReference type="PROSITE" id="PS50089">
    <property type="entry name" value="ZF_RING_2"/>
    <property type="match status" value="1"/>
</dbReference>
<feature type="domain" description="RING-type" evidence="9">
    <location>
        <begin position="116"/>
        <end position="157"/>
    </location>
</feature>
<dbReference type="EMBL" id="BT136689">
    <property type="protein sequence ID" value="AFK36484.1"/>
    <property type="molecule type" value="mRNA"/>
</dbReference>
<dbReference type="Pfam" id="PF13639">
    <property type="entry name" value="zf-RING_2"/>
    <property type="match status" value="1"/>
</dbReference>
<dbReference type="GO" id="GO:0061630">
    <property type="term" value="F:ubiquitin protein ligase activity"/>
    <property type="evidence" value="ECO:0007669"/>
    <property type="project" value="UniProtKB-EC"/>
</dbReference>
<dbReference type="SUPFAM" id="SSF57850">
    <property type="entry name" value="RING/U-box"/>
    <property type="match status" value="1"/>
</dbReference>
<reference evidence="10" key="1">
    <citation type="submission" date="2012-05" db="EMBL/GenBank/DDBJ databases">
        <authorList>
            <person name="Krishnakumar V."/>
            <person name="Cheung F."/>
            <person name="Xiao Y."/>
            <person name="Chan A."/>
            <person name="Moskal W.A."/>
            <person name="Town C.D."/>
        </authorList>
    </citation>
    <scope>NUCLEOTIDE SEQUENCE</scope>
</reference>
<dbReference type="AlphaFoldDB" id="I3S892"/>
<dbReference type="EC" id="2.3.2.27" evidence="2"/>
<dbReference type="GO" id="GO:0008270">
    <property type="term" value="F:zinc ion binding"/>
    <property type="evidence" value="ECO:0007669"/>
    <property type="project" value="UniProtKB-KW"/>
</dbReference>
<protein>
    <recommendedName>
        <fullName evidence="2">RING-type E3 ubiquitin transferase</fullName>
        <ecNumber evidence="2">2.3.2.27</ecNumber>
    </recommendedName>
</protein>
<dbReference type="PANTHER" id="PTHR22937:SF122">
    <property type="entry name" value="RING-TYPE E3 UBIQUITIN TRANSFERASE"/>
    <property type="match status" value="1"/>
</dbReference>
<dbReference type="SMART" id="SM00184">
    <property type="entry name" value="RING"/>
    <property type="match status" value="1"/>
</dbReference>
<accession>I3S892</accession>
<evidence type="ECO:0000313" key="10">
    <source>
        <dbReference type="EMBL" id="AFK36484.1"/>
    </source>
</evidence>
<dbReference type="Gene3D" id="3.30.40.10">
    <property type="entry name" value="Zinc/RING finger domain, C3HC4 (zinc finger)"/>
    <property type="match status" value="1"/>
</dbReference>
<keyword evidence="3" id="KW-0808">Transferase</keyword>
<evidence type="ECO:0000256" key="6">
    <source>
        <dbReference type="ARBA" id="ARBA00022786"/>
    </source>
</evidence>
<dbReference type="InterPro" id="IPR013083">
    <property type="entry name" value="Znf_RING/FYVE/PHD"/>
</dbReference>
<dbReference type="InterPro" id="IPR001841">
    <property type="entry name" value="Znf_RING"/>
</dbReference>
<evidence type="ECO:0000256" key="1">
    <source>
        <dbReference type="ARBA" id="ARBA00000900"/>
    </source>
</evidence>
<dbReference type="InterPro" id="IPR045191">
    <property type="entry name" value="MBR1/2-like"/>
</dbReference>
<proteinExistence type="evidence at transcript level"/>
<keyword evidence="4" id="KW-0479">Metal-binding</keyword>